<evidence type="ECO:0000256" key="1">
    <source>
        <dbReference type="ARBA" id="ARBA00004141"/>
    </source>
</evidence>
<keyword evidence="4 7" id="KW-0812">Transmembrane</keyword>
<comment type="subcellular location">
    <subcellularLocation>
        <location evidence="1">Membrane</location>
        <topology evidence="1">Multi-pass membrane protein</topology>
    </subcellularLocation>
</comment>
<evidence type="ECO:0000256" key="4">
    <source>
        <dbReference type="ARBA" id="ARBA00022692"/>
    </source>
</evidence>
<evidence type="ECO:0000313" key="9">
    <source>
        <dbReference type="EMBL" id="TXS89894.1"/>
    </source>
</evidence>
<dbReference type="InterPro" id="IPR003362">
    <property type="entry name" value="Bact_transf"/>
</dbReference>
<feature type="transmembrane region" description="Helical" evidence="7">
    <location>
        <begin position="77"/>
        <end position="100"/>
    </location>
</feature>
<proteinExistence type="inferred from homology"/>
<protein>
    <submittedName>
        <fullName evidence="9">Undecaprenyl-phosphate glucose phosphotransferase</fullName>
        <ecNumber evidence="9">2.7.8.31</ecNumber>
    </submittedName>
</protein>
<dbReference type="Gene3D" id="3.40.50.720">
    <property type="entry name" value="NAD(P)-binding Rossmann-like Domain"/>
    <property type="match status" value="1"/>
</dbReference>
<evidence type="ECO:0000256" key="2">
    <source>
        <dbReference type="ARBA" id="ARBA00006464"/>
    </source>
</evidence>
<dbReference type="NCBIfam" id="TIGR03025">
    <property type="entry name" value="EPS_sugtrans"/>
    <property type="match status" value="1"/>
</dbReference>
<dbReference type="EMBL" id="VRZA01000009">
    <property type="protein sequence ID" value="TXS89894.1"/>
    <property type="molecule type" value="Genomic_DNA"/>
</dbReference>
<feature type="transmembrane region" description="Helical" evidence="7">
    <location>
        <begin position="136"/>
        <end position="160"/>
    </location>
</feature>
<keyword evidence="5 7" id="KW-1133">Transmembrane helix</keyword>
<feature type="transmembrane region" description="Helical" evidence="7">
    <location>
        <begin position="106"/>
        <end position="124"/>
    </location>
</feature>
<evidence type="ECO:0000313" key="10">
    <source>
        <dbReference type="Proteomes" id="UP000321039"/>
    </source>
</evidence>
<evidence type="ECO:0000259" key="8">
    <source>
        <dbReference type="Pfam" id="PF02397"/>
    </source>
</evidence>
<sequence length="530" mass="59212">MSHMGHAPPAKNATMISCCRRTHAHEVISEMDIGTFNIGSGNIGSSNIGSRANASNAGATANARIPVKRLFRPHDTLVMGFQVYLCMLVAAASLLALAWWRNGTITAPYAQLAGFTALAMWAVYKLMGVFRQSHGLMHGVLQLSKAWAIVLMGILTLGFMTKSTDDFSRLAMGGWALLAYALQVIAYLTSVKLLQRFHLHYGEPIRTVIVGSHWLARHLVTSFEDNPWLPDRIIGVIDNSVKGRNEWDNALAPWLGCTRDLETLIAQHKIRRVYIALPLTCSDMIENIYSKLADKNVDIIWAPDIFALKLLNHSVSEMAGVPLISLSETPMAREGLVLAKSLLDIVIASIALILLSPLMIAVALAVKLTSPGPVFFRQQRHGCDGRVINVIKFRSMYVHREEEGKVTQAQRKDSRVTPVGQFIRRTSIDELPQLFNVLGGTMSLVGPRPHALQHNEHYASLIQSYMVRHRIKPGITGLAQVNGCRGETEQVEKMQRRVEYDIDYINRWSLWLDLWILVKTPFTLFSKEIY</sequence>
<evidence type="ECO:0000256" key="6">
    <source>
        <dbReference type="ARBA" id="ARBA00023136"/>
    </source>
</evidence>
<comment type="similarity">
    <text evidence="2">Belongs to the bacterial sugar transferase family.</text>
</comment>
<comment type="caution">
    <text evidence="9">The sequence shown here is derived from an EMBL/GenBank/DDBJ whole genome shotgun (WGS) entry which is preliminary data.</text>
</comment>
<reference evidence="9 10" key="1">
    <citation type="submission" date="2019-08" db="EMBL/GenBank/DDBJ databases">
        <title>Parahaliea maris sp. nov., isolated from the surface seawater.</title>
        <authorList>
            <person name="Liu Y."/>
        </authorList>
    </citation>
    <scope>NUCLEOTIDE SEQUENCE [LARGE SCALE GENOMIC DNA]</scope>
    <source>
        <strain evidence="9 10">HSLHS9</strain>
    </source>
</reference>
<evidence type="ECO:0000256" key="3">
    <source>
        <dbReference type="ARBA" id="ARBA00022679"/>
    </source>
</evidence>
<organism evidence="9 10">
    <name type="scientific">Parahaliea maris</name>
    <dbReference type="NCBI Taxonomy" id="2716870"/>
    <lineage>
        <taxon>Bacteria</taxon>
        <taxon>Pseudomonadati</taxon>
        <taxon>Pseudomonadota</taxon>
        <taxon>Gammaproteobacteria</taxon>
        <taxon>Cellvibrionales</taxon>
        <taxon>Halieaceae</taxon>
        <taxon>Parahaliea</taxon>
    </lineage>
</organism>
<dbReference type="Pfam" id="PF02397">
    <property type="entry name" value="Bac_transf"/>
    <property type="match status" value="1"/>
</dbReference>
<dbReference type="EC" id="2.7.8.31" evidence="9"/>
<dbReference type="Proteomes" id="UP000321039">
    <property type="component" value="Unassembled WGS sequence"/>
</dbReference>
<dbReference type="InterPro" id="IPR017475">
    <property type="entry name" value="EPS_sugar_tfrase"/>
</dbReference>
<dbReference type="GO" id="GO:0089702">
    <property type="term" value="F:undecaprenyl-phosphate glucose phosphotransferase activity"/>
    <property type="evidence" value="ECO:0007669"/>
    <property type="project" value="UniProtKB-EC"/>
</dbReference>
<dbReference type="PANTHER" id="PTHR30576">
    <property type="entry name" value="COLANIC BIOSYNTHESIS UDP-GLUCOSE LIPID CARRIER TRANSFERASE"/>
    <property type="match status" value="1"/>
</dbReference>
<dbReference type="AlphaFoldDB" id="A0A5C8ZQ15"/>
<gene>
    <name evidence="9" type="ORF">FV139_19400</name>
</gene>
<keyword evidence="3 9" id="KW-0808">Transferase</keyword>
<accession>A0A5C8ZQ15</accession>
<feature type="transmembrane region" description="Helical" evidence="7">
    <location>
        <begin position="172"/>
        <end position="191"/>
    </location>
</feature>
<dbReference type="PANTHER" id="PTHR30576:SF0">
    <property type="entry name" value="UNDECAPRENYL-PHOSPHATE N-ACETYLGALACTOSAMINYL 1-PHOSPHATE TRANSFERASE-RELATED"/>
    <property type="match status" value="1"/>
</dbReference>
<feature type="domain" description="Bacterial sugar transferase" evidence="8">
    <location>
        <begin position="340"/>
        <end position="525"/>
    </location>
</feature>
<keyword evidence="10" id="KW-1185">Reference proteome</keyword>
<keyword evidence="6 7" id="KW-0472">Membrane</keyword>
<dbReference type="InterPro" id="IPR017473">
    <property type="entry name" value="Undecaprenyl-P_gluc_Ptfrase"/>
</dbReference>
<dbReference type="GO" id="GO:0016020">
    <property type="term" value="C:membrane"/>
    <property type="evidence" value="ECO:0007669"/>
    <property type="project" value="UniProtKB-SubCell"/>
</dbReference>
<feature type="transmembrane region" description="Helical" evidence="7">
    <location>
        <begin position="342"/>
        <end position="366"/>
    </location>
</feature>
<name>A0A5C8ZQ15_9GAMM</name>
<evidence type="ECO:0000256" key="5">
    <source>
        <dbReference type="ARBA" id="ARBA00022989"/>
    </source>
</evidence>
<evidence type="ECO:0000256" key="7">
    <source>
        <dbReference type="SAM" id="Phobius"/>
    </source>
</evidence>
<dbReference type="Pfam" id="PF13727">
    <property type="entry name" value="CoA_binding_3"/>
    <property type="match status" value="1"/>
</dbReference>
<dbReference type="NCBIfam" id="TIGR03023">
    <property type="entry name" value="WcaJ_sugtrans"/>
    <property type="match status" value="1"/>
</dbReference>